<accession>A0AAE3UGT4</accession>
<feature type="chain" id="PRO_5042111995" evidence="1">
    <location>
        <begin position="19"/>
        <end position="257"/>
    </location>
</feature>
<evidence type="ECO:0000256" key="1">
    <source>
        <dbReference type="SAM" id="SignalP"/>
    </source>
</evidence>
<reference evidence="2" key="1">
    <citation type="submission" date="2023-05" db="EMBL/GenBank/DDBJ databases">
        <authorList>
            <person name="Zhang X."/>
        </authorList>
    </citation>
    <scope>NUCLEOTIDE SEQUENCE</scope>
    <source>
        <strain evidence="2">BD1B2-1</strain>
    </source>
</reference>
<gene>
    <name evidence="2" type="ORF">QNI22_14800</name>
</gene>
<dbReference type="AlphaFoldDB" id="A0AAE3UGT4"/>
<name>A0AAE3UGT4_9BACT</name>
<evidence type="ECO:0000313" key="3">
    <source>
        <dbReference type="Proteomes" id="UP001232063"/>
    </source>
</evidence>
<protein>
    <submittedName>
        <fullName evidence="2">Pentapeptide repeat-containing protein</fullName>
    </submittedName>
</protein>
<evidence type="ECO:0000313" key="2">
    <source>
        <dbReference type="EMBL" id="MDJ1501933.1"/>
    </source>
</evidence>
<dbReference type="EMBL" id="JASJOU010000004">
    <property type="protein sequence ID" value="MDJ1501933.1"/>
    <property type="molecule type" value="Genomic_DNA"/>
</dbReference>
<sequence length="257" mass="29427">MKKLLFLLMTVLPSFVFAQKSIDAQEIITKINEGKAVSYENVTITGKLDLTRLKNMELQTKGMQKFVPGDNKHYISTVEVPVTFRNCTFTGDVIGYYSNNEDHELYQADFTENVAFENCTFEDASAFKYSHFEKGLSFAGSTFKQLALFKYTKFGQFANFSRAQFKNGSDFKYVKFSEGVSFENAVFERDADFKYASFSEKSSFRNAQFKGFANMKYTKFDKDTELSGIVFNGGDDFKYAKIGGDSFQKTMHYDKKD</sequence>
<dbReference type="Pfam" id="PF13576">
    <property type="entry name" value="Pentapeptide_3"/>
    <property type="match status" value="1"/>
</dbReference>
<dbReference type="Gene3D" id="2.160.20.80">
    <property type="entry name" value="E3 ubiquitin-protein ligase SopA"/>
    <property type="match status" value="1"/>
</dbReference>
<feature type="signal peptide" evidence="1">
    <location>
        <begin position="1"/>
        <end position="18"/>
    </location>
</feature>
<comment type="caution">
    <text evidence="2">The sequence shown here is derived from an EMBL/GenBank/DDBJ whole genome shotgun (WGS) entry which is preliminary data.</text>
</comment>
<keyword evidence="1" id="KW-0732">Signal</keyword>
<keyword evidence="3" id="KW-1185">Reference proteome</keyword>
<dbReference type="Proteomes" id="UP001232063">
    <property type="component" value="Unassembled WGS sequence"/>
</dbReference>
<dbReference type="InterPro" id="IPR001646">
    <property type="entry name" value="5peptide_repeat"/>
</dbReference>
<organism evidence="2 3">
    <name type="scientific">Xanthocytophaga agilis</name>
    <dbReference type="NCBI Taxonomy" id="3048010"/>
    <lineage>
        <taxon>Bacteria</taxon>
        <taxon>Pseudomonadati</taxon>
        <taxon>Bacteroidota</taxon>
        <taxon>Cytophagia</taxon>
        <taxon>Cytophagales</taxon>
        <taxon>Rhodocytophagaceae</taxon>
        <taxon>Xanthocytophaga</taxon>
    </lineage>
</organism>
<proteinExistence type="predicted"/>
<dbReference type="RefSeq" id="WP_314511679.1">
    <property type="nucleotide sequence ID" value="NZ_JASJOU010000004.1"/>
</dbReference>